<reference evidence="3" key="1">
    <citation type="submission" date="2017-11" db="EMBL/GenBank/DDBJ databases">
        <title>Complete genome of Rhinolophus gammaherpesvirus-1.</title>
        <authorList>
            <person name="Maeda K."/>
            <person name="Noguchi K."/>
        </authorList>
    </citation>
    <scope>NUCLEOTIDE SEQUENCE [LARGE SCALE GENOMIC DNA]</scope>
    <source>
        <strain evidence="3">BV1</strain>
    </source>
</reference>
<feature type="transmembrane region" description="Helical" evidence="2">
    <location>
        <begin position="238"/>
        <end position="261"/>
    </location>
</feature>
<organism evidence="3">
    <name type="scientific">Rhinolophus gammaherpesvirus 1</name>
    <dbReference type="NCBI Taxonomy" id="2054179"/>
    <lineage>
        <taxon>Viruses</taxon>
        <taxon>Duplodnaviria</taxon>
        <taxon>Heunggongvirae</taxon>
        <taxon>Peploviricota</taxon>
        <taxon>Herviviricetes</taxon>
        <taxon>Herpesvirales</taxon>
        <taxon>Orthoherpesviridae</taxon>
        <taxon>Gammaherpesvirinae</taxon>
        <taxon>Percavirus</taxon>
        <taxon>Percavirus rhinolophidgamma1</taxon>
    </lineage>
</organism>
<dbReference type="EMBL" id="LC333428">
    <property type="protein sequence ID" value="BBB06511.1"/>
    <property type="molecule type" value="Genomic_DNA"/>
</dbReference>
<feature type="transmembrane region" description="Helical" evidence="2">
    <location>
        <begin position="95"/>
        <end position="116"/>
    </location>
</feature>
<evidence type="ECO:0000256" key="1">
    <source>
        <dbReference type="ARBA" id="ARBA00008716"/>
    </source>
</evidence>
<dbReference type="Pfam" id="PF04633">
    <property type="entry name" value="Herpes_BMRF2"/>
    <property type="match status" value="1"/>
</dbReference>
<feature type="transmembrane region" description="Helical" evidence="2">
    <location>
        <begin position="152"/>
        <end position="172"/>
    </location>
</feature>
<gene>
    <name evidence="3" type="primary">ORF65</name>
</gene>
<feature type="transmembrane region" description="Helical" evidence="2">
    <location>
        <begin position="293"/>
        <end position="313"/>
    </location>
</feature>
<dbReference type="InterPro" id="IPR006727">
    <property type="entry name" value="Herpes_BMRF2"/>
</dbReference>
<evidence type="ECO:0000313" key="3">
    <source>
        <dbReference type="EMBL" id="BBB06511.1"/>
    </source>
</evidence>
<evidence type="ECO:0000313" key="4">
    <source>
        <dbReference type="Proteomes" id="UP000289908"/>
    </source>
</evidence>
<dbReference type="GeneID" id="41701534"/>
<feature type="transmembrane region" description="Helical" evidence="2">
    <location>
        <begin position="268"/>
        <end position="287"/>
    </location>
</feature>
<feature type="transmembrane region" description="Helical" evidence="2">
    <location>
        <begin position="7"/>
        <end position="31"/>
    </location>
</feature>
<dbReference type="KEGG" id="vg:41701534"/>
<accession>A0A2Z5U786</accession>
<evidence type="ECO:0000256" key="2">
    <source>
        <dbReference type="SAM" id="Phobius"/>
    </source>
</evidence>
<feature type="transmembrane region" description="Helical" evidence="2">
    <location>
        <begin position="128"/>
        <end position="146"/>
    </location>
</feature>
<keyword evidence="2" id="KW-1133">Transmembrane helix</keyword>
<dbReference type="Proteomes" id="UP000289908">
    <property type="component" value="Segment"/>
</dbReference>
<evidence type="ECO:0008006" key="5">
    <source>
        <dbReference type="Google" id="ProtNLM"/>
    </source>
</evidence>
<name>A0A2Z5U786_9GAMA</name>
<keyword evidence="2" id="KW-0812">Transmembrane</keyword>
<proteinExistence type="inferred from homology"/>
<feature type="transmembrane region" description="Helical" evidence="2">
    <location>
        <begin position="43"/>
        <end position="60"/>
    </location>
</feature>
<dbReference type="RefSeq" id="YP_009551872.1">
    <property type="nucleotide sequence ID" value="NC_040539.1"/>
</dbReference>
<protein>
    <recommendedName>
        <fullName evidence="5">Envelope protein UL43</fullName>
    </recommendedName>
</protein>
<feature type="transmembrane region" description="Helical" evidence="2">
    <location>
        <begin position="72"/>
        <end position="89"/>
    </location>
</feature>
<feature type="transmembrane region" description="Helical" evidence="2">
    <location>
        <begin position="215"/>
        <end position="232"/>
    </location>
</feature>
<keyword evidence="4" id="KW-1185">Reference proteome</keyword>
<sequence>MEDAILILSSFACGLLAVTPFIWCFLFRSIFPPCILSVYNDTLYSWATVATQMLMVAFCFKRYSRTLSKSLIVICAFNVLLLMACLVCIKLRQYAFITVPIIFSLNLVLLSVWMPVAYETVFLCSSHIHVYFQIGFYTGIMSYYAMIHYGEFTSSFLFVPFVSYLTFGLYAFKTLKKHSAFKSALLDKKAIFISKDNLYVTLSLRVIPAMIGTEIFLVFSITSAFIIFLLSVEMYTELLFALKIYILVFNFGSFCSGGFCYPAHWMTLLYVIGGGICMTPVFVLESLSYKSLFFFGVFFCFINSINGEFAIMHQKLKKGINGSKIVLSFCLVVNILLSVTLNVLNRVQYENKKI</sequence>
<keyword evidence="2" id="KW-0472">Membrane</keyword>
<comment type="similarity">
    <text evidence="1">Belongs to the herpesviridae BMRF2 family.</text>
</comment>
<feature type="transmembrane region" description="Helical" evidence="2">
    <location>
        <begin position="325"/>
        <end position="344"/>
    </location>
</feature>
<dbReference type="OrthoDB" id="13967at10239"/>